<organism evidence="2 3">
    <name type="scientific">Neotabrizicola shimadae</name>
    <dbReference type="NCBI Taxonomy" id="2807096"/>
    <lineage>
        <taxon>Bacteria</taxon>
        <taxon>Pseudomonadati</taxon>
        <taxon>Pseudomonadota</taxon>
        <taxon>Alphaproteobacteria</taxon>
        <taxon>Rhodobacterales</taxon>
        <taxon>Paracoccaceae</taxon>
        <taxon>Neotabrizicola</taxon>
    </lineage>
</organism>
<keyword evidence="3" id="KW-1185">Reference proteome</keyword>
<dbReference type="EMBL" id="CP069370">
    <property type="protein sequence ID" value="QYZ68796.1"/>
    <property type="molecule type" value="Genomic_DNA"/>
</dbReference>
<dbReference type="AlphaFoldDB" id="A0A8G0ZTU5"/>
<dbReference type="PANTHER" id="PTHR12110:SF21">
    <property type="entry name" value="XYLOSE ISOMERASE-LIKE TIM BARREL DOMAIN-CONTAINING PROTEIN"/>
    <property type="match status" value="1"/>
</dbReference>
<dbReference type="PANTHER" id="PTHR12110">
    <property type="entry name" value="HYDROXYPYRUVATE ISOMERASE"/>
    <property type="match status" value="1"/>
</dbReference>
<dbReference type="RefSeq" id="WP_220661016.1">
    <property type="nucleotide sequence ID" value="NZ_CP069370.1"/>
</dbReference>
<name>A0A8G0ZTU5_9RHOB</name>
<keyword evidence="2" id="KW-0413">Isomerase</keyword>
<dbReference type="GO" id="GO:0016853">
    <property type="term" value="F:isomerase activity"/>
    <property type="evidence" value="ECO:0007669"/>
    <property type="project" value="UniProtKB-KW"/>
</dbReference>
<dbReference type="Proteomes" id="UP000826300">
    <property type="component" value="Chromosome"/>
</dbReference>
<evidence type="ECO:0000313" key="3">
    <source>
        <dbReference type="Proteomes" id="UP000826300"/>
    </source>
</evidence>
<dbReference type="InterPro" id="IPR050312">
    <property type="entry name" value="IolE/XylAMocC-like"/>
</dbReference>
<accession>A0A8G0ZTU5</accession>
<feature type="domain" description="Xylose isomerase-like TIM barrel" evidence="1">
    <location>
        <begin position="21"/>
        <end position="286"/>
    </location>
</feature>
<dbReference type="SUPFAM" id="SSF51658">
    <property type="entry name" value="Xylose isomerase-like"/>
    <property type="match status" value="1"/>
</dbReference>
<evidence type="ECO:0000313" key="2">
    <source>
        <dbReference type="EMBL" id="QYZ68796.1"/>
    </source>
</evidence>
<protein>
    <submittedName>
        <fullName evidence="2">Sugar phosphate isomerase/epimerase</fullName>
    </submittedName>
</protein>
<reference evidence="2" key="1">
    <citation type="submission" date="2021-02" db="EMBL/GenBank/DDBJ databases">
        <title>Rhodobacter shimadae sp. nov., an aerobic anoxygenic phototrophic bacterium isolated from a hot spring.</title>
        <authorList>
            <person name="Muramatsu S."/>
            <person name="Haruta S."/>
            <person name="Hirose S."/>
            <person name="Hanada S."/>
        </authorList>
    </citation>
    <scope>NUCLEOTIDE SEQUENCE</scope>
    <source>
        <strain evidence="2">N10</strain>
    </source>
</reference>
<dbReference type="InterPro" id="IPR036237">
    <property type="entry name" value="Xyl_isomerase-like_sf"/>
</dbReference>
<evidence type="ECO:0000259" key="1">
    <source>
        <dbReference type="Pfam" id="PF01261"/>
    </source>
</evidence>
<dbReference type="InterPro" id="IPR013022">
    <property type="entry name" value="Xyl_isomerase-like_TIM-brl"/>
</dbReference>
<dbReference type="KEGG" id="nsm:JO391_13590"/>
<gene>
    <name evidence="2" type="ORF">JO391_13590</name>
</gene>
<sequence>MMHAGIFTGYYPYGLKETAQRIQKQGFTTVQLDLHFKDVDLGPGQITAAKAKLVRDTFRDHNLPICCISGYTNIVHPDKEERARRVGYLKEIIRNARAFGTPYVISETGTFNTESDWVHHPKNKTEEGFEDCRKVIADLAQTAYDHGAVFLLETYVNNVVGSVEETVRMFAQVDHPGLGLLMDPTNYFETHNIDRMDQILNQVFDTLTQHIKIAHAKDVKRSGDDKSEKHADIGDEDALESHTFRGVGEIELPAPGLGSLNYDLYLKRLSEKHPNIPVIIEHLDESDIPRAKAFLDGKFKANGL</sequence>
<dbReference type="Pfam" id="PF01261">
    <property type="entry name" value="AP_endonuc_2"/>
    <property type="match status" value="1"/>
</dbReference>
<proteinExistence type="predicted"/>
<dbReference type="Gene3D" id="3.20.20.150">
    <property type="entry name" value="Divalent-metal-dependent TIM barrel enzymes"/>
    <property type="match status" value="1"/>
</dbReference>